<dbReference type="AlphaFoldDB" id="A0A6L2LMP8"/>
<reference evidence="1" key="1">
    <citation type="journal article" date="2019" name="Sci. Rep.">
        <title>Draft genome of Tanacetum cinerariifolium, the natural source of mosquito coil.</title>
        <authorList>
            <person name="Yamashiro T."/>
            <person name="Shiraishi A."/>
            <person name="Satake H."/>
            <person name="Nakayama K."/>
        </authorList>
    </citation>
    <scope>NUCLEOTIDE SEQUENCE</scope>
</reference>
<gene>
    <name evidence="1" type="ORF">Tci_033542</name>
</gene>
<sequence length="92" mass="10508">MRNRQTLETLLQQNPASFKGVRFTCEATITSVAENRYWNYPSCSQCSKNQHDEMTAVRAKIMESKTYPPIGTISRLQSAMELQLHGSHSLQM</sequence>
<protein>
    <submittedName>
        <fullName evidence="1">Uncharacterized protein</fullName>
    </submittedName>
</protein>
<dbReference type="InterPro" id="IPR012340">
    <property type="entry name" value="NA-bd_OB-fold"/>
</dbReference>
<organism evidence="1">
    <name type="scientific">Tanacetum cinerariifolium</name>
    <name type="common">Dalmatian daisy</name>
    <name type="synonym">Chrysanthemum cinerariifolium</name>
    <dbReference type="NCBI Taxonomy" id="118510"/>
    <lineage>
        <taxon>Eukaryota</taxon>
        <taxon>Viridiplantae</taxon>
        <taxon>Streptophyta</taxon>
        <taxon>Embryophyta</taxon>
        <taxon>Tracheophyta</taxon>
        <taxon>Spermatophyta</taxon>
        <taxon>Magnoliopsida</taxon>
        <taxon>eudicotyledons</taxon>
        <taxon>Gunneridae</taxon>
        <taxon>Pentapetalae</taxon>
        <taxon>asterids</taxon>
        <taxon>campanulids</taxon>
        <taxon>Asterales</taxon>
        <taxon>Asteraceae</taxon>
        <taxon>Asteroideae</taxon>
        <taxon>Anthemideae</taxon>
        <taxon>Anthemidinae</taxon>
        <taxon>Tanacetum</taxon>
    </lineage>
</organism>
<name>A0A6L2LMP8_TANCI</name>
<comment type="caution">
    <text evidence="1">The sequence shown here is derived from an EMBL/GenBank/DDBJ whole genome shotgun (WGS) entry which is preliminary data.</text>
</comment>
<dbReference type="EMBL" id="BKCJ010004527">
    <property type="protein sequence ID" value="GEU61564.1"/>
    <property type="molecule type" value="Genomic_DNA"/>
</dbReference>
<dbReference type="Gene3D" id="2.40.50.140">
    <property type="entry name" value="Nucleic acid-binding proteins"/>
    <property type="match status" value="1"/>
</dbReference>
<accession>A0A6L2LMP8</accession>
<proteinExistence type="predicted"/>
<evidence type="ECO:0000313" key="1">
    <source>
        <dbReference type="EMBL" id="GEU61564.1"/>
    </source>
</evidence>